<name>A0A2W5ALR4_9SPHN</name>
<proteinExistence type="predicted"/>
<dbReference type="EMBL" id="QFMX01000017">
    <property type="protein sequence ID" value="PZO72025.1"/>
    <property type="molecule type" value="Genomic_DNA"/>
</dbReference>
<evidence type="ECO:0000313" key="2">
    <source>
        <dbReference type="Proteomes" id="UP000249555"/>
    </source>
</evidence>
<comment type="caution">
    <text evidence="1">The sequence shown here is derived from an EMBL/GenBank/DDBJ whole genome shotgun (WGS) entry which is preliminary data.</text>
</comment>
<protein>
    <submittedName>
        <fullName evidence="1">Uncharacterized protein</fullName>
    </submittedName>
</protein>
<gene>
    <name evidence="1" type="ORF">DI640_13730</name>
</gene>
<dbReference type="AlphaFoldDB" id="A0A2W5ALR4"/>
<accession>A0A2W5ALR4</accession>
<dbReference type="Proteomes" id="UP000249555">
    <property type="component" value="Unassembled WGS sequence"/>
</dbReference>
<sequence>MRIPDPESIVLTTTDLPVPGAIAASVDLAARLRVFDFDGSLNNASREVWAALAPEITHVSKAYWEQWLRCFSDGRIWAPHETEQMIEVGCTFLRNRFLDTSGRAWIESVERSVAAAYVAGVSPMALLSMISASDRAALEVLMRRVDRSDAKLPVYIDTLMRLSALEGEITVAIGFVA</sequence>
<evidence type="ECO:0000313" key="1">
    <source>
        <dbReference type="EMBL" id="PZO72025.1"/>
    </source>
</evidence>
<reference evidence="1 2" key="1">
    <citation type="submission" date="2017-08" db="EMBL/GenBank/DDBJ databases">
        <title>Infants hospitalized years apart are colonized by the same room-sourced microbial strains.</title>
        <authorList>
            <person name="Brooks B."/>
            <person name="Olm M.R."/>
            <person name="Firek B.A."/>
            <person name="Baker R."/>
            <person name="Thomas B.C."/>
            <person name="Morowitz M.J."/>
            <person name="Banfield J.F."/>
        </authorList>
    </citation>
    <scope>NUCLEOTIDE SEQUENCE [LARGE SCALE GENOMIC DNA]</scope>
    <source>
        <strain evidence="1">S2_018_000_R3_119</strain>
    </source>
</reference>
<organism evidence="1 2">
    <name type="scientific">Sphingomonas taxi</name>
    <dbReference type="NCBI Taxonomy" id="1549858"/>
    <lineage>
        <taxon>Bacteria</taxon>
        <taxon>Pseudomonadati</taxon>
        <taxon>Pseudomonadota</taxon>
        <taxon>Alphaproteobacteria</taxon>
        <taxon>Sphingomonadales</taxon>
        <taxon>Sphingomonadaceae</taxon>
        <taxon>Sphingomonas</taxon>
    </lineage>
</organism>